<name>A0A3A9JAX3_9PROT</name>
<gene>
    <name evidence="6" type="ORF">D6Z83_18550</name>
    <name evidence="7" type="ORF">EBE87_25165</name>
</gene>
<evidence type="ECO:0000313" key="8">
    <source>
        <dbReference type="Proteomes" id="UP000274097"/>
    </source>
</evidence>
<sequence length="307" mass="33612">MAALPAGLLNETSILSLRCFVAVVETQSFSSAARQLRVSPSSVTKQVQGLELALGVALVHRTTRRLSVTESGERFYQTCQAILTQVDQVAAAVGAERELSGHLRVATPPSFAATMLGPRLPEFFRLNPGLTVDIMVSSAMPDLIRDRIDVAITLQEEPASKLAHFRLADSPCALCAAPAYLDRAGTPLVPEDLYQHDCLFSRFSQLAEPWMLYDGTHWLAIATRSRLLSDNGDLLRQTCLAGGGIGNFYRFHVEEDLQAGRLVMVLPSYPVRPKSAYAVVPHRLIIRPQARAFIDFVRRLTAEVAAG</sequence>
<dbReference type="InterPro" id="IPR005119">
    <property type="entry name" value="LysR_subst-bd"/>
</dbReference>
<evidence type="ECO:0000256" key="2">
    <source>
        <dbReference type="ARBA" id="ARBA00023015"/>
    </source>
</evidence>
<dbReference type="InterPro" id="IPR036388">
    <property type="entry name" value="WH-like_DNA-bd_sf"/>
</dbReference>
<dbReference type="SUPFAM" id="SSF53850">
    <property type="entry name" value="Periplasmic binding protein-like II"/>
    <property type="match status" value="1"/>
</dbReference>
<evidence type="ECO:0000256" key="3">
    <source>
        <dbReference type="ARBA" id="ARBA00023125"/>
    </source>
</evidence>
<dbReference type="EMBL" id="RAQU01000135">
    <property type="protein sequence ID" value="RKK02661.1"/>
    <property type="molecule type" value="Genomic_DNA"/>
</dbReference>
<keyword evidence="3" id="KW-0238">DNA-binding</keyword>
<evidence type="ECO:0000256" key="4">
    <source>
        <dbReference type="ARBA" id="ARBA00023163"/>
    </source>
</evidence>
<feature type="domain" description="HTH lysR-type" evidence="5">
    <location>
        <begin position="17"/>
        <end position="69"/>
    </location>
</feature>
<comment type="caution">
    <text evidence="6">The sequence shown here is derived from an EMBL/GenBank/DDBJ whole genome shotgun (WGS) entry which is preliminary data.</text>
</comment>
<dbReference type="GO" id="GO:0003677">
    <property type="term" value="F:DNA binding"/>
    <property type="evidence" value="ECO:0007669"/>
    <property type="project" value="UniProtKB-KW"/>
</dbReference>
<evidence type="ECO:0000313" key="7">
    <source>
        <dbReference type="EMBL" id="RMI15597.1"/>
    </source>
</evidence>
<dbReference type="EMBL" id="RFLX01000049">
    <property type="protein sequence ID" value="RMI15597.1"/>
    <property type="molecule type" value="Genomic_DNA"/>
</dbReference>
<dbReference type="Pfam" id="PF00126">
    <property type="entry name" value="HTH_1"/>
    <property type="match status" value="1"/>
</dbReference>
<evidence type="ECO:0000313" key="9">
    <source>
        <dbReference type="Proteomes" id="UP000278036"/>
    </source>
</evidence>
<dbReference type="PANTHER" id="PTHR30537:SF5">
    <property type="entry name" value="HTH-TYPE TRANSCRIPTIONAL ACTIVATOR TTDR-RELATED"/>
    <property type="match status" value="1"/>
</dbReference>
<organism evidence="6 9">
    <name type="scientific">Teichococcus wenyumeiae</name>
    <dbReference type="NCBI Taxonomy" id="2478470"/>
    <lineage>
        <taxon>Bacteria</taxon>
        <taxon>Pseudomonadati</taxon>
        <taxon>Pseudomonadota</taxon>
        <taxon>Alphaproteobacteria</taxon>
        <taxon>Acetobacterales</taxon>
        <taxon>Roseomonadaceae</taxon>
        <taxon>Roseomonas</taxon>
    </lineage>
</organism>
<dbReference type="PROSITE" id="PS50931">
    <property type="entry name" value="HTH_LYSR"/>
    <property type="match status" value="1"/>
</dbReference>
<dbReference type="RefSeq" id="WP_120639742.1">
    <property type="nucleotide sequence ID" value="NZ_RAQU01000135.1"/>
</dbReference>
<dbReference type="Proteomes" id="UP000278036">
    <property type="component" value="Unassembled WGS sequence"/>
</dbReference>
<dbReference type="GO" id="GO:0003700">
    <property type="term" value="F:DNA-binding transcription factor activity"/>
    <property type="evidence" value="ECO:0007669"/>
    <property type="project" value="InterPro"/>
</dbReference>
<keyword evidence="4" id="KW-0804">Transcription</keyword>
<protein>
    <submittedName>
        <fullName evidence="6">LysR family transcriptional regulator</fullName>
    </submittedName>
</protein>
<dbReference type="InterPro" id="IPR036390">
    <property type="entry name" value="WH_DNA-bd_sf"/>
</dbReference>
<dbReference type="AlphaFoldDB" id="A0A3A9JAX3"/>
<dbReference type="InterPro" id="IPR000847">
    <property type="entry name" value="LysR_HTH_N"/>
</dbReference>
<dbReference type="CDD" id="cd08422">
    <property type="entry name" value="PBP2_CrgA_like"/>
    <property type="match status" value="1"/>
</dbReference>
<dbReference type="Gene3D" id="3.40.190.290">
    <property type="match status" value="1"/>
</dbReference>
<evidence type="ECO:0000259" key="5">
    <source>
        <dbReference type="PROSITE" id="PS50931"/>
    </source>
</evidence>
<proteinExistence type="inferred from homology"/>
<dbReference type="Pfam" id="PF03466">
    <property type="entry name" value="LysR_substrate"/>
    <property type="match status" value="1"/>
</dbReference>
<comment type="similarity">
    <text evidence="1">Belongs to the LysR transcriptional regulatory family.</text>
</comment>
<accession>A0A3A9JAX3</accession>
<reference evidence="6 9" key="1">
    <citation type="submission" date="2018-09" db="EMBL/GenBank/DDBJ databases">
        <title>Roseomonas sp. nov., isolated from feces of Tibetan antelopes in the Qinghai-Tibet plateau, China.</title>
        <authorList>
            <person name="Tian Z."/>
        </authorList>
    </citation>
    <scope>NUCLEOTIDE SEQUENCE [LARGE SCALE GENOMIC DNA]</scope>
    <source>
        <strain evidence="7 8">Z23</strain>
        <strain evidence="6 9">Z24</strain>
    </source>
</reference>
<keyword evidence="8" id="KW-1185">Reference proteome</keyword>
<evidence type="ECO:0000256" key="1">
    <source>
        <dbReference type="ARBA" id="ARBA00009437"/>
    </source>
</evidence>
<dbReference type="OrthoDB" id="9812435at2"/>
<dbReference type="InParanoid" id="A0A3A9JAX3"/>
<dbReference type="PANTHER" id="PTHR30537">
    <property type="entry name" value="HTH-TYPE TRANSCRIPTIONAL REGULATOR"/>
    <property type="match status" value="1"/>
</dbReference>
<dbReference type="Proteomes" id="UP000274097">
    <property type="component" value="Unassembled WGS sequence"/>
</dbReference>
<evidence type="ECO:0000313" key="6">
    <source>
        <dbReference type="EMBL" id="RKK02661.1"/>
    </source>
</evidence>
<dbReference type="InterPro" id="IPR058163">
    <property type="entry name" value="LysR-type_TF_proteobact-type"/>
</dbReference>
<dbReference type="SUPFAM" id="SSF46785">
    <property type="entry name" value="Winged helix' DNA-binding domain"/>
    <property type="match status" value="1"/>
</dbReference>
<dbReference type="Gene3D" id="1.10.10.10">
    <property type="entry name" value="Winged helix-like DNA-binding domain superfamily/Winged helix DNA-binding domain"/>
    <property type="match status" value="1"/>
</dbReference>
<keyword evidence="2" id="KW-0805">Transcription regulation</keyword>
<dbReference type="FunFam" id="1.10.10.10:FF:000001">
    <property type="entry name" value="LysR family transcriptional regulator"/>
    <property type="match status" value="1"/>
</dbReference>